<gene>
    <name evidence="1" type="ORF">Pmani_016811</name>
</gene>
<comment type="caution">
    <text evidence="1">The sequence shown here is derived from an EMBL/GenBank/DDBJ whole genome shotgun (WGS) entry which is preliminary data.</text>
</comment>
<evidence type="ECO:0000313" key="2">
    <source>
        <dbReference type="Proteomes" id="UP001292094"/>
    </source>
</evidence>
<dbReference type="Proteomes" id="UP001292094">
    <property type="component" value="Unassembled WGS sequence"/>
</dbReference>
<dbReference type="EMBL" id="JAWZYT010001490">
    <property type="protein sequence ID" value="KAK4311710.1"/>
    <property type="molecule type" value="Genomic_DNA"/>
</dbReference>
<evidence type="ECO:0000313" key="1">
    <source>
        <dbReference type="EMBL" id="KAK4311710.1"/>
    </source>
</evidence>
<dbReference type="AlphaFoldDB" id="A0AAE1PQX2"/>
<protein>
    <submittedName>
        <fullName evidence="1">Uncharacterized protein</fullName>
    </submittedName>
</protein>
<proteinExistence type="predicted"/>
<accession>A0AAE1PQX2</accession>
<sequence>MAGCAKVAAENANISANKYKSYFDLKSQNRQFRPGDEVLVLLPDCSNKLLVSWNGPFKVLERRNRVNYLIDDKGNAKLYHANLLKRYYRRTNVSLAQVLDENPVSEEYNHYNPLTVQFCIKDEHDEIDDCELPITPDGKEFNSTSEVSVLLFGLMVRVLVGFVRGRSCTVIHLEDKECEIVSLHSSLSRGTLLLPRAGHRGVPSNLPNSRHYFGKPQTPQLLLLRPCPCTHYLFHVKPSDYTMFGYWWSRVYMY</sequence>
<keyword evidence="2" id="KW-1185">Reference proteome</keyword>
<name>A0AAE1PQX2_9EUCA</name>
<organism evidence="1 2">
    <name type="scientific">Petrolisthes manimaculis</name>
    <dbReference type="NCBI Taxonomy" id="1843537"/>
    <lineage>
        <taxon>Eukaryota</taxon>
        <taxon>Metazoa</taxon>
        <taxon>Ecdysozoa</taxon>
        <taxon>Arthropoda</taxon>
        <taxon>Crustacea</taxon>
        <taxon>Multicrustacea</taxon>
        <taxon>Malacostraca</taxon>
        <taxon>Eumalacostraca</taxon>
        <taxon>Eucarida</taxon>
        <taxon>Decapoda</taxon>
        <taxon>Pleocyemata</taxon>
        <taxon>Anomura</taxon>
        <taxon>Galatheoidea</taxon>
        <taxon>Porcellanidae</taxon>
        <taxon>Petrolisthes</taxon>
    </lineage>
</organism>
<reference evidence="1" key="1">
    <citation type="submission" date="2023-11" db="EMBL/GenBank/DDBJ databases">
        <title>Genome assemblies of two species of porcelain crab, Petrolisthes cinctipes and Petrolisthes manimaculis (Anomura: Porcellanidae).</title>
        <authorList>
            <person name="Angst P."/>
        </authorList>
    </citation>
    <scope>NUCLEOTIDE SEQUENCE</scope>
    <source>
        <strain evidence="1">PB745_02</strain>
        <tissue evidence="1">Gill</tissue>
    </source>
</reference>